<dbReference type="GeneID" id="17259515"/>
<dbReference type="PaxDb" id="2903-EOD13365"/>
<dbReference type="RefSeq" id="XP_005765794.1">
    <property type="nucleotide sequence ID" value="XM_005765737.1"/>
</dbReference>
<dbReference type="Proteomes" id="UP000013827">
    <property type="component" value="Unassembled WGS sequence"/>
</dbReference>
<proteinExistence type="predicted"/>
<reference evidence="1" key="2">
    <citation type="submission" date="2024-10" db="UniProtKB">
        <authorList>
            <consortium name="EnsemblProtists"/>
        </authorList>
    </citation>
    <scope>IDENTIFICATION</scope>
</reference>
<accession>A0A0D3IQ30</accession>
<dbReference type="KEGG" id="ehx:EMIHUDRAFT_246910"/>
<keyword evidence="2" id="KW-1185">Reference proteome</keyword>
<organism evidence="1 2">
    <name type="scientific">Emiliania huxleyi (strain CCMP1516)</name>
    <dbReference type="NCBI Taxonomy" id="280463"/>
    <lineage>
        <taxon>Eukaryota</taxon>
        <taxon>Haptista</taxon>
        <taxon>Haptophyta</taxon>
        <taxon>Prymnesiophyceae</taxon>
        <taxon>Isochrysidales</taxon>
        <taxon>Noelaerhabdaceae</taxon>
        <taxon>Emiliania</taxon>
    </lineage>
</organism>
<protein>
    <submittedName>
        <fullName evidence="1">Uncharacterized protein</fullName>
    </submittedName>
</protein>
<evidence type="ECO:0000313" key="1">
    <source>
        <dbReference type="EnsemblProtists" id="EOD13365"/>
    </source>
</evidence>
<name>A0A0D3IQ30_EMIH1</name>
<reference evidence="2" key="1">
    <citation type="journal article" date="2013" name="Nature">
        <title>Pan genome of the phytoplankton Emiliania underpins its global distribution.</title>
        <authorList>
            <person name="Read B.A."/>
            <person name="Kegel J."/>
            <person name="Klute M.J."/>
            <person name="Kuo A."/>
            <person name="Lefebvre S.C."/>
            <person name="Maumus F."/>
            <person name="Mayer C."/>
            <person name="Miller J."/>
            <person name="Monier A."/>
            <person name="Salamov A."/>
            <person name="Young J."/>
            <person name="Aguilar M."/>
            <person name="Claverie J.M."/>
            <person name="Frickenhaus S."/>
            <person name="Gonzalez K."/>
            <person name="Herman E.K."/>
            <person name="Lin Y.C."/>
            <person name="Napier J."/>
            <person name="Ogata H."/>
            <person name="Sarno A.F."/>
            <person name="Shmutz J."/>
            <person name="Schroeder D."/>
            <person name="de Vargas C."/>
            <person name="Verret F."/>
            <person name="von Dassow P."/>
            <person name="Valentin K."/>
            <person name="Van de Peer Y."/>
            <person name="Wheeler G."/>
            <person name="Dacks J.B."/>
            <person name="Delwiche C.F."/>
            <person name="Dyhrman S.T."/>
            <person name="Glockner G."/>
            <person name="John U."/>
            <person name="Richards T."/>
            <person name="Worden A.Z."/>
            <person name="Zhang X."/>
            <person name="Grigoriev I.V."/>
            <person name="Allen A.E."/>
            <person name="Bidle K."/>
            <person name="Borodovsky M."/>
            <person name="Bowler C."/>
            <person name="Brownlee C."/>
            <person name="Cock J.M."/>
            <person name="Elias M."/>
            <person name="Gladyshev V.N."/>
            <person name="Groth M."/>
            <person name="Guda C."/>
            <person name="Hadaegh A."/>
            <person name="Iglesias-Rodriguez M.D."/>
            <person name="Jenkins J."/>
            <person name="Jones B.M."/>
            <person name="Lawson T."/>
            <person name="Leese F."/>
            <person name="Lindquist E."/>
            <person name="Lobanov A."/>
            <person name="Lomsadze A."/>
            <person name="Malik S.B."/>
            <person name="Marsh M.E."/>
            <person name="Mackinder L."/>
            <person name="Mock T."/>
            <person name="Mueller-Roeber B."/>
            <person name="Pagarete A."/>
            <person name="Parker M."/>
            <person name="Probert I."/>
            <person name="Quesneville H."/>
            <person name="Raines C."/>
            <person name="Rensing S.A."/>
            <person name="Riano-Pachon D.M."/>
            <person name="Richier S."/>
            <person name="Rokitta S."/>
            <person name="Shiraiwa Y."/>
            <person name="Soanes D.M."/>
            <person name="van der Giezen M."/>
            <person name="Wahlund T.M."/>
            <person name="Williams B."/>
            <person name="Wilson W."/>
            <person name="Wolfe G."/>
            <person name="Wurch L.L."/>
        </authorList>
    </citation>
    <scope>NUCLEOTIDE SEQUENCE</scope>
</reference>
<dbReference type="HOGENOM" id="CLU_1828977_0_0_1"/>
<sequence length="147" mass="16127">MSESDRASFAAYDVELCDRGGVHKLQAAFAMAELARKAKLEKMQAAWCAREADIDARLKDANDVLARTLPADREAAQMSVDVIKEERRNFYTAQRKEKVQLEGKVRKKFKAALAVTAARDPIAERAKATAKAAIASVLAAYKDKAAV</sequence>
<evidence type="ECO:0000313" key="2">
    <source>
        <dbReference type="Proteomes" id="UP000013827"/>
    </source>
</evidence>
<dbReference type="EnsemblProtists" id="EOD13365">
    <property type="protein sequence ID" value="EOD13365"/>
    <property type="gene ID" value="EMIHUDRAFT_246910"/>
</dbReference>
<dbReference type="AlphaFoldDB" id="A0A0D3IQ30"/>